<keyword evidence="1" id="KW-1133">Transmembrane helix</keyword>
<feature type="transmembrane region" description="Helical" evidence="1">
    <location>
        <begin position="7"/>
        <end position="28"/>
    </location>
</feature>
<reference evidence="2 3" key="1">
    <citation type="submission" date="2019-09" db="EMBL/GenBank/DDBJ databases">
        <title>Non-baumannii Acinetobacter spp. carrying blaNDM-1 isolated in China.</title>
        <authorList>
            <person name="Cui C."/>
            <person name="Chen C."/>
            <person name="Sun J."/>
            <person name="Liu Y."/>
        </authorList>
    </citation>
    <scope>NUCLEOTIDE SEQUENCE [LARGE SCALE GENOMIC DNA]</scope>
    <source>
        <strain evidence="2 3">B18</strain>
    </source>
</reference>
<feature type="transmembrane region" description="Helical" evidence="1">
    <location>
        <begin position="123"/>
        <end position="141"/>
    </location>
</feature>
<evidence type="ECO:0000313" key="2">
    <source>
        <dbReference type="EMBL" id="QIC69815.1"/>
    </source>
</evidence>
<proteinExistence type="predicted"/>
<feature type="transmembrane region" description="Helical" evidence="1">
    <location>
        <begin position="61"/>
        <end position="81"/>
    </location>
</feature>
<dbReference type="AlphaFoldDB" id="A0A6C0Y214"/>
<sequence length="211" mass="23908">MKLNLSADLAVIISIITVFLFANGNAYLGGYLDAFNINPITLNYSVQDKIYIGYLRGFNTFLYSILVVLIFMAVRFIWIAMDLSRKLNNWLDKKLNTAPNSFTPIIHNSSFHEELERSYLKNATLGLSVMIILIITLFILADTEKTATQNAFNDMKNPKFSPVSIKNSEEKDTHKIVLCGSTLCAIMDKNEKVTLEETKNIEFTPKNPPEK</sequence>
<keyword evidence="1" id="KW-0472">Membrane</keyword>
<name>A0A6C0Y214_9GAMM</name>
<accession>A0A6C0Y214</accession>
<keyword evidence="1" id="KW-0812">Transmembrane</keyword>
<dbReference type="Proteomes" id="UP000503440">
    <property type="component" value="Chromosome"/>
</dbReference>
<protein>
    <submittedName>
        <fullName evidence="2">Uncharacterized protein</fullName>
    </submittedName>
</protein>
<dbReference type="EMBL" id="CP044455">
    <property type="protein sequence ID" value="QIC69815.1"/>
    <property type="molecule type" value="Genomic_DNA"/>
</dbReference>
<dbReference type="RefSeq" id="WP_163145648.1">
    <property type="nucleotide sequence ID" value="NZ_CP044455.1"/>
</dbReference>
<evidence type="ECO:0000256" key="1">
    <source>
        <dbReference type="SAM" id="Phobius"/>
    </source>
</evidence>
<evidence type="ECO:0000313" key="3">
    <source>
        <dbReference type="Proteomes" id="UP000503440"/>
    </source>
</evidence>
<gene>
    <name evidence="2" type="ORF">FSC09_05070</name>
</gene>
<organism evidence="2 3">
    <name type="scientific">Acinetobacter indicus</name>
    <dbReference type="NCBI Taxonomy" id="756892"/>
    <lineage>
        <taxon>Bacteria</taxon>
        <taxon>Pseudomonadati</taxon>
        <taxon>Pseudomonadota</taxon>
        <taxon>Gammaproteobacteria</taxon>
        <taxon>Moraxellales</taxon>
        <taxon>Moraxellaceae</taxon>
        <taxon>Acinetobacter</taxon>
    </lineage>
</organism>